<reference evidence="1 2" key="1">
    <citation type="journal article" date="2018" name="Nat. Ecol. Evol.">
        <title>Pezizomycetes genomes reveal the molecular basis of ectomycorrhizal truffle lifestyle.</title>
        <authorList>
            <person name="Murat C."/>
            <person name="Payen T."/>
            <person name="Noel B."/>
            <person name="Kuo A."/>
            <person name="Morin E."/>
            <person name="Chen J."/>
            <person name="Kohler A."/>
            <person name="Krizsan K."/>
            <person name="Balestrini R."/>
            <person name="Da Silva C."/>
            <person name="Montanini B."/>
            <person name="Hainaut M."/>
            <person name="Levati E."/>
            <person name="Barry K.W."/>
            <person name="Belfiori B."/>
            <person name="Cichocki N."/>
            <person name="Clum A."/>
            <person name="Dockter R.B."/>
            <person name="Fauchery L."/>
            <person name="Guy J."/>
            <person name="Iotti M."/>
            <person name="Le Tacon F."/>
            <person name="Lindquist E.A."/>
            <person name="Lipzen A."/>
            <person name="Malagnac F."/>
            <person name="Mello A."/>
            <person name="Molinier V."/>
            <person name="Miyauchi S."/>
            <person name="Poulain J."/>
            <person name="Riccioni C."/>
            <person name="Rubini A."/>
            <person name="Sitrit Y."/>
            <person name="Splivallo R."/>
            <person name="Traeger S."/>
            <person name="Wang M."/>
            <person name="Zifcakova L."/>
            <person name="Wipf D."/>
            <person name="Zambonelli A."/>
            <person name="Paolocci F."/>
            <person name="Nowrousian M."/>
            <person name="Ottonello S."/>
            <person name="Baldrian P."/>
            <person name="Spatafora J.W."/>
            <person name="Henrissat B."/>
            <person name="Nagy L.G."/>
            <person name="Aury J.M."/>
            <person name="Wincker P."/>
            <person name="Grigoriev I.V."/>
            <person name="Bonfante P."/>
            <person name="Martin F.M."/>
        </authorList>
    </citation>
    <scope>NUCLEOTIDE SEQUENCE [LARGE SCALE GENOMIC DNA]</scope>
    <source>
        <strain evidence="1 2">CCBAS932</strain>
    </source>
</reference>
<protein>
    <submittedName>
        <fullName evidence="1">Uncharacterized protein</fullName>
    </submittedName>
</protein>
<gene>
    <name evidence="1" type="ORF">P167DRAFT_531210</name>
</gene>
<dbReference type="InParanoid" id="A0A3N4L885"/>
<dbReference type="EMBL" id="ML119105">
    <property type="protein sequence ID" value="RPB17679.1"/>
    <property type="molecule type" value="Genomic_DNA"/>
</dbReference>
<evidence type="ECO:0000313" key="1">
    <source>
        <dbReference type="EMBL" id="RPB17679.1"/>
    </source>
</evidence>
<organism evidence="1 2">
    <name type="scientific">Morchella conica CCBAS932</name>
    <dbReference type="NCBI Taxonomy" id="1392247"/>
    <lineage>
        <taxon>Eukaryota</taxon>
        <taxon>Fungi</taxon>
        <taxon>Dikarya</taxon>
        <taxon>Ascomycota</taxon>
        <taxon>Pezizomycotina</taxon>
        <taxon>Pezizomycetes</taxon>
        <taxon>Pezizales</taxon>
        <taxon>Morchellaceae</taxon>
        <taxon>Morchella</taxon>
    </lineage>
</organism>
<accession>A0A3N4L885</accession>
<sequence>MMANPTFFNQPPSTWNIIDYLNQHDPTSPSYNHQHTLDKWIKALVAISSDAKSTPEQRDKAQLLKDKYRQVVGAITYFLPLLIQICMHGQRRDTDELLARLLFKARMNCSLIRYKLLRACAVFPRATRNLLGSWSQRPARSLAPRAGAPPGPDDLLGRSVPFGGYQVPIGHLLLTLDFIGPGLRPRPRPRMACRFAAE</sequence>
<name>A0A3N4L885_9PEZI</name>
<dbReference type="AlphaFoldDB" id="A0A3N4L885"/>
<proteinExistence type="predicted"/>
<dbReference type="Proteomes" id="UP000277580">
    <property type="component" value="Unassembled WGS sequence"/>
</dbReference>
<keyword evidence="2" id="KW-1185">Reference proteome</keyword>
<evidence type="ECO:0000313" key="2">
    <source>
        <dbReference type="Proteomes" id="UP000277580"/>
    </source>
</evidence>